<feature type="non-terminal residue" evidence="2">
    <location>
        <position position="1"/>
    </location>
</feature>
<sequence>VSVKDEAVQNEDKDWGRVDPATEWRSGLSGSVAALLAFMSVSGVIILLLPFSVFNQFNVIIHTLVGTAMLAPAAWFVVYHWNVHKKGNLSHYQLLGYLSLVALMACIISGLVLTWQGLGGTRIDYIWVSIHMVTGLGLPLFLIIHLVTVILRKNKDSPFILNIRRAQRRYYAYTLSGTAFLFALVAILTFTHMKPAQIRSFVQDYNWRFGEDRPFAPSLARLDYTKWMNQTQQRISDLLDREAQPAFAAALQEHRDPSYGLFKQVKLSLAEQAPDLAFTQQVEAVFRDASTWVKAEGSIDPKALTGSKSCGSSGCHEDIYREWLPGAHRYSSLDDMFQRVQVLMAEETSPEHTRYCAGCHDPISLFSGAKNSGNITLNAEGSNEGNSCLVCHSIVQADVQGNGDYTIRLSERYLYEHADGLAKLVSDFLIRTYPEHHISSYSRPLYKTTEFCAACHKQYVDKEVNTDIGKVQGQNQYDSWKNSRWYHEDDEQKTIGCRECHMPLNAGTDPASGDAADYNRTPDDNKHRSHRFLASNQYIPILQELEGAYKHVELTEKWLRGDIAIPEIADKWTEGPVVRLDIVSPQQVEAGEDVAIRVILTNNKTGHDFPTGPLDMIESWIEVKVSDAAGNLIYHSGELDDRGNVVRPSVVFKLDGFDRKGELIDRHNLWDLVGASYKRSLYPGVTDAVEVLFQCPSMARRRLTDAKRATSSRSRQFSFSLPNGDAVGELNVTAVLWYRKANPEFLDRVYGLENMVRSPHTEMSRASSRIKVVSNGATSP</sequence>
<feature type="transmembrane region" description="Helical" evidence="1">
    <location>
        <begin position="170"/>
        <end position="190"/>
    </location>
</feature>
<dbReference type="InterPro" id="IPR036280">
    <property type="entry name" value="Multihaem_cyt_sf"/>
</dbReference>
<keyword evidence="1" id="KW-0812">Transmembrane</keyword>
<name>A0A381TAN9_9ZZZZ</name>
<keyword evidence="1" id="KW-0472">Membrane</keyword>
<accession>A0A381TAN9</accession>
<feature type="transmembrane region" description="Helical" evidence="1">
    <location>
        <begin position="94"/>
        <end position="113"/>
    </location>
</feature>
<feature type="transmembrane region" description="Helical" evidence="1">
    <location>
        <begin position="59"/>
        <end position="82"/>
    </location>
</feature>
<feature type="transmembrane region" description="Helical" evidence="1">
    <location>
        <begin position="32"/>
        <end position="53"/>
    </location>
</feature>
<dbReference type="Gene3D" id="1.10.1130.10">
    <property type="entry name" value="Flavocytochrome C3, Chain A"/>
    <property type="match status" value="1"/>
</dbReference>
<dbReference type="AlphaFoldDB" id="A0A381TAN9"/>
<feature type="transmembrane region" description="Helical" evidence="1">
    <location>
        <begin position="125"/>
        <end position="150"/>
    </location>
</feature>
<dbReference type="EMBL" id="UINC01004227">
    <property type="protein sequence ID" value="SVA12774.1"/>
    <property type="molecule type" value="Genomic_DNA"/>
</dbReference>
<evidence type="ECO:0000313" key="2">
    <source>
        <dbReference type="EMBL" id="SVA12774.1"/>
    </source>
</evidence>
<dbReference type="SUPFAM" id="SSF48695">
    <property type="entry name" value="Multiheme cytochromes"/>
    <property type="match status" value="1"/>
</dbReference>
<protein>
    <submittedName>
        <fullName evidence="2">Uncharacterized protein</fullName>
    </submittedName>
</protein>
<reference evidence="2" key="1">
    <citation type="submission" date="2018-05" db="EMBL/GenBank/DDBJ databases">
        <authorList>
            <person name="Lanie J.A."/>
            <person name="Ng W.-L."/>
            <person name="Kazmierczak K.M."/>
            <person name="Andrzejewski T.M."/>
            <person name="Davidsen T.M."/>
            <person name="Wayne K.J."/>
            <person name="Tettelin H."/>
            <person name="Glass J.I."/>
            <person name="Rusch D."/>
            <person name="Podicherti R."/>
            <person name="Tsui H.-C.T."/>
            <person name="Winkler M.E."/>
        </authorList>
    </citation>
    <scope>NUCLEOTIDE SEQUENCE</scope>
</reference>
<proteinExistence type="predicted"/>
<keyword evidence="1" id="KW-1133">Transmembrane helix</keyword>
<organism evidence="2">
    <name type="scientific">marine metagenome</name>
    <dbReference type="NCBI Taxonomy" id="408172"/>
    <lineage>
        <taxon>unclassified sequences</taxon>
        <taxon>metagenomes</taxon>
        <taxon>ecological metagenomes</taxon>
    </lineage>
</organism>
<gene>
    <name evidence="2" type="ORF">METZ01_LOCUS65628</name>
</gene>
<evidence type="ECO:0000256" key="1">
    <source>
        <dbReference type="SAM" id="Phobius"/>
    </source>
</evidence>